<dbReference type="RefSeq" id="WP_183969634.1">
    <property type="nucleotide sequence ID" value="NZ_BAABEW010000024.1"/>
</dbReference>
<gene>
    <name evidence="3" type="ORF">HNQ70_003275</name>
</gene>
<dbReference type="PROSITE" id="PS00166">
    <property type="entry name" value="ENOYL_COA_HYDRATASE"/>
    <property type="match status" value="1"/>
</dbReference>
<proteinExistence type="inferred from homology"/>
<keyword evidence="4" id="KW-1185">Reference proteome</keyword>
<dbReference type="PANTHER" id="PTHR11941">
    <property type="entry name" value="ENOYL-COA HYDRATASE-RELATED"/>
    <property type="match status" value="1"/>
</dbReference>
<name>A0A7W8HJW6_9BURK</name>
<dbReference type="AlphaFoldDB" id="A0A7W8HJW6"/>
<reference evidence="3 4" key="1">
    <citation type="submission" date="2020-08" db="EMBL/GenBank/DDBJ databases">
        <title>Genomic Encyclopedia of Type Strains, Phase IV (KMG-IV): sequencing the most valuable type-strain genomes for metagenomic binning, comparative biology and taxonomic classification.</title>
        <authorList>
            <person name="Goeker M."/>
        </authorList>
    </citation>
    <scope>NUCLEOTIDE SEQUENCE [LARGE SCALE GENOMIC DNA]</scope>
    <source>
        <strain evidence="3 4">DSM 29781</strain>
    </source>
</reference>
<dbReference type="InterPro" id="IPR018376">
    <property type="entry name" value="Enoyl-CoA_hyd/isom_CS"/>
</dbReference>
<dbReference type="Gene3D" id="3.90.226.10">
    <property type="entry name" value="2-enoyl-CoA Hydratase, Chain A, domain 1"/>
    <property type="match status" value="1"/>
</dbReference>
<evidence type="ECO:0000256" key="2">
    <source>
        <dbReference type="RuleBase" id="RU003707"/>
    </source>
</evidence>
<dbReference type="PANTHER" id="PTHR11941:SF54">
    <property type="entry name" value="ENOYL-COA HYDRATASE, MITOCHONDRIAL"/>
    <property type="match status" value="1"/>
</dbReference>
<dbReference type="CDD" id="cd06558">
    <property type="entry name" value="crotonase-like"/>
    <property type="match status" value="1"/>
</dbReference>
<comment type="caution">
    <text evidence="3">The sequence shown here is derived from an EMBL/GenBank/DDBJ whole genome shotgun (WGS) entry which is preliminary data.</text>
</comment>
<sequence>MIDYLVRDSVAEIVLDNPPANAITEPMIGGLLSALARATADDAVRAVILRGAVPRRFCAGLDLKALDGASPAKLRSLVEKLYTGLTEAQFRLGKPSISAVAGAARGGGMTLAISCDLIVAGRSASFGYPEIDVGLLPAIHFTHLHRIVGRHRAFDLLFTGRSFDATEAAGLGLVSRLVDDDRVLDEARALAQTLVAKSPTAMRLGRAAFLNAIDAGYRQGVGGAVDTFCGIALTEDGREGVSAFARRRPRPGRADHCANLDSAGSMRFRRPHY</sequence>
<dbReference type="InterPro" id="IPR029045">
    <property type="entry name" value="ClpP/crotonase-like_dom_sf"/>
</dbReference>
<dbReference type="Pfam" id="PF00378">
    <property type="entry name" value="ECH_1"/>
    <property type="match status" value="1"/>
</dbReference>
<dbReference type="GO" id="GO:0003824">
    <property type="term" value="F:catalytic activity"/>
    <property type="evidence" value="ECO:0007669"/>
    <property type="project" value="InterPro"/>
</dbReference>
<protein>
    <submittedName>
        <fullName evidence="3">Enoyl-CoA hydratase/carnithine racemase</fullName>
    </submittedName>
</protein>
<evidence type="ECO:0000313" key="3">
    <source>
        <dbReference type="EMBL" id="MBB5273247.1"/>
    </source>
</evidence>
<accession>A0A7W8HJW6</accession>
<dbReference type="SUPFAM" id="SSF52096">
    <property type="entry name" value="ClpP/crotonase"/>
    <property type="match status" value="1"/>
</dbReference>
<evidence type="ECO:0000256" key="1">
    <source>
        <dbReference type="ARBA" id="ARBA00005254"/>
    </source>
</evidence>
<dbReference type="EMBL" id="JACHGB010000006">
    <property type="protein sequence ID" value="MBB5273247.1"/>
    <property type="molecule type" value="Genomic_DNA"/>
</dbReference>
<organism evidence="3 4">
    <name type="scientific">Quisquiliibacterium transsilvanicum</name>
    <dbReference type="NCBI Taxonomy" id="1549638"/>
    <lineage>
        <taxon>Bacteria</taxon>
        <taxon>Pseudomonadati</taxon>
        <taxon>Pseudomonadota</taxon>
        <taxon>Betaproteobacteria</taxon>
        <taxon>Burkholderiales</taxon>
        <taxon>Burkholderiaceae</taxon>
        <taxon>Quisquiliibacterium</taxon>
    </lineage>
</organism>
<dbReference type="Proteomes" id="UP000532440">
    <property type="component" value="Unassembled WGS sequence"/>
</dbReference>
<comment type="similarity">
    <text evidence="1 2">Belongs to the enoyl-CoA hydratase/isomerase family.</text>
</comment>
<dbReference type="InterPro" id="IPR001753">
    <property type="entry name" value="Enoyl-CoA_hydra/iso"/>
</dbReference>
<dbReference type="GO" id="GO:0006635">
    <property type="term" value="P:fatty acid beta-oxidation"/>
    <property type="evidence" value="ECO:0007669"/>
    <property type="project" value="TreeGrafter"/>
</dbReference>
<evidence type="ECO:0000313" key="4">
    <source>
        <dbReference type="Proteomes" id="UP000532440"/>
    </source>
</evidence>